<evidence type="ECO:0000256" key="5">
    <source>
        <dbReference type="ARBA" id="ARBA00022821"/>
    </source>
</evidence>
<dbReference type="InterPro" id="IPR002182">
    <property type="entry name" value="NB-ARC"/>
</dbReference>
<dbReference type="InterPro" id="IPR050905">
    <property type="entry name" value="Plant_NBS-LRR"/>
</dbReference>
<evidence type="ECO:0000256" key="1">
    <source>
        <dbReference type="ARBA" id="ARBA00008894"/>
    </source>
</evidence>
<accession>A0A4S4F239</accession>
<feature type="domain" description="Disease resistance protein winged helix" evidence="10">
    <location>
        <begin position="381"/>
        <end position="449"/>
    </location>
</feature>
<dbReference type="Gene3D" id="3.40.50.300">
    <property type="entry name" value="P-loop containing nucleotide triphosphate hydrolases"/>
    <property type="match status" value="1"/>
</dbReference>
<evidence type="ECO:0000259" key="9">
    <source>
        <dbReference type="Pfam" id="PF23247"/>
    </source>
</evidence>
<organism evidence="12 13">
    <name type="scientific">Camellia sinensis var. sinensis</name>
    <name type="common">China tea</name>
    <dbReference type="NCBI Taxonomy" id="542762"/>
    <lineage>
        <taxon>Eukaryota</taxon>
        <taxon>Viridiplantae</taxon>
        <taxon>Streptophyta</taxon>
        <taxon>Embryophyta</taxon>
        <taxon>Tracheophyta</taxon>
        <taxon>Spermatophyta</taxon>
        <taxon>Magnoliopsida</taxon>
        <taxon>eudicotyledons</taxon>
        <taxon>Gunneridae</taxon>
        <taxon>Pentapetalae</taxon>
        <taxon>asterids</taxon>
        <taxon>Ericales</taxon>
        <taxon>Theaceae</taxon>
        <taxon>Camellia</taxon>
    </lineage>
</organism>
<dbReference type="SMART" id="SM00369">
    <property type="entry name" value="LRR_TYP"/>
    <property type="match status" value="4"/>
</dbReference>
<feature type="domain" description="Disease resistance protein At4g27190-like leucine-rich repeats" evidence="9">
    <location>
        <begin position="825"/>
        <end position="956"/>
    </location>
</feature>
<protein>
    <submittedName>
        <fullName evidence="12">Uncharacterized protein</fullName>
    </submittedName>
</protein>
<keyword evidence="7" id="KW-0175">Coiled coil</keyword>
<dbReference type="InterPro" id="IPR027417">
    <property type="entry name" value="P-loop_NTPase"/>
</dbReference>
<dbReference type="InterPro" id="IPR032675">
    <property type="entry name" value="LRR_dom_sf"/>
</dbReference>
<evidence type="ECO:0000256" key="2">
    <source>
        <dbReference type="ARBA" id="ARBA00022614"/>
    </source>
</evidence>
<dbReference type="FunFam" id="1.10.10.10:FF:000322">
    <property type="entry name" value="Probable disease resistance protein At1g63360"/>
    <property type="match status" value="1"/>
</dbReference>
<evidence type="ECO:0000313" key="12">
    <source>
        <dbReference type="EMBL" id="THG22946.1"/>
    </source>
</evidence>
<evidence type="ECO:0000256" key="3">
    <source>
        <dbReference type="ARBA" id="ARBA00022737"/>
    </source>
</evidence>
<keyword evidence="3" id="KW-0677">Repeat</keyword>
<dbReference type="Gene3D" id="3.80.10.10">
    <property type="entry name" value="Ribonuclease Inhibitor"/>
    <property type="match status" value="2"/>
</dbReference>
<dbReference type="InterPro" id="IPR036388">
    <property type="entry name" value="WH-like_DNA-bd_sf"/>
</dbReference>
<feature type="domain" description="Disease resistance R13L4/SHOC-2-like LRR" evidence="11">
    <location>
        <begin position="522"/>
        <end position="655"/>
    </location>
</feature>
<dbReference type="PANTHER" id="PTHR33463">
    <property type="entry name" value="NB-ARC DOMAIN-CONTAINING PROTEIN-RELATED"/>
    <property type="match status" value="1"/>
</dbReference>
<dbReference type="GO" id="GO:0005524">
    <property type="term" value="F:ATP binding"/>
    <property type="evidence" value="ECO:0007669"/>
    <property type="project" value="UniProtKB-KW"/>
</dbReference>
<evidence type="ECO:0000259" key="8">
    <source>
        <dbReference type="Pfam" id="PF00931"/>
    </source>
</evidence>
<dbReference type="SUPFAM" id="SSF52540">
    <property type="entry name" value="P-loop containing nucleoside triphosphate hydrolases"/>
    <property type="match status" value="1"/>
</dbReference>
<evidence type="ECO:0000256" key="4">
    <source>
        <dbReference type="ARBA" id="ARBA00022741"/>
    </source>
</evidence>
<evidence type="ECO:0000256" key="6">
    <source>
        <dbReference type="ARBA" id="ARBA00022840"/>
    </source>
</evidence>
<sequence length="1378" mass="156623">MQLLRKLSGQDEKMQTLRNNFEALDSRAVDVKAEVEDAELRTGKKRKHEVENWLSNVERMRNGVQNLEQEVRERKISLLLLGNRVDKLNVEIAQLREQGSFQGGLLLDVCATRGESLLSTELTGQTVQQNLEKIWACLMDDSEELRIGIWGMGGVGKTSQAVNIHNKLLENSETRDHVFWCTVSKDHDYSIGKLQSDIAKCLKLDLSNENEEKKRAAELSQAFARRGKCVLFLDDVWDNIDLHRVGIPSGCKLILTARSFDICRKMVCKGFKVEPLSEEEAWNLFWAKLCNGQDTTLSPEVIDIAKSVAAECDGLPLGIITMAGSMRGVDDIREWRNVIEQLKEPTMGHEDMEKDVLPLLKLSYSRLNGTKLKDCFLYCALYPEDWDIPRNELIRYFIAEGLIDRSKSLIRQFDEGHTILNKLERSCLLEPFFYDHAYVKMHDLIRDMALKMTENRFMVKARLGLMEIPHLQECAGNLEKVSLMCNNIREIPCGWSMRCHSLSTLILKNNLLVSIAESFFKHMHALQVLDLSNNHRIQVLPNSISDLVNLTALLLADCIVLTFVPPLGKLRALEELDLRWTMIREVPQGVDMLVNLRSLNMENTFRLEKIPSGTLSRLSHLQLLRLGHTPVEIQAAEELEGLTKLEELDVRLGDVHSFNQIVKFLQHREVPLDKYLLQLGVPPFDGKIYSKLISWKGENISKGEDVSFLPYDLEALIIRDQWFSSGCFCDVFPSFWDNARHLQFCKILNCGGIESIVSGCSCFTFSSSSRNEEEIEVGDDQLGESCNAPFQSVQKLILSRLPDLRGLIGWEKLAGSRLAFGVIAPHGTFSNLRNLEISNCPKMKSVFTPGLQLPHLEQITIRNCNEIEEIFDGARTTLSELNRLCLSCSLSEFESICEGMETSFFGNNYDMPFILPKLKRLELDSLAKLESICEGIMVCDSIKEINIIECPKLKRLPLFLPIDNNGQPSAPMTLEQINVTSNDIDWWESLEWDPPNTKDRLAGASAHGRDQVNGKGVKRHRVFHGKNLGLRDVHYPHLWRTPFWLMFEAILMNKPEHSELRKYDELVMKIIRSYNHRDDPFVIGSVPIKRRYHNLRRVTAKLVKMLLQDTVQGNTERDVEDTVKLLSLEFYRMPQKVTRCVVALLYWPCEHSTIMEPETVTTFPRFLKWNVNELHTKKLSVVFMNNVKFQVAAERLRVEPYERLILKGEDNVAEGSGKGGFSGKGGADVTQYCDNANPNVTVSRASKDVQTVIVNQVAHIGAVGEGRSKDGSDMNVAETLATLAVLEAENKDNDKMIMTMQEKIDTLRNANERQVVHIVGGFTLVVKVKDDEISRLEKQNLKLLRKMSELEDQLADREVHVVTQAYNCVAGKGRLDGA</sequence>
<reference evidence="12 13" key="1">
    <citation type="journal article" date="2018" name="Proc. Natl. Acad. Sci. U.S.A.">
        <title>Draft genome sequence of Camellia sinensis var. sinensis provides insights into the evolution of the tea genome and tea quality.</title>
        <authorList>
            <person name="Wei C."/>
            <person name="Yang H."/>
            <person name="Wang S."/>
            <person name="Zhao J."/>
            <person name="Liu C."/>
            <person name="Gao L."/>
            <person name="Xia E."/>
            <person name="Lu Y."/>
            <person name="Tai Y."/>
            <person name="She G."/>
            <person name="Sun J."/>
            <person name="Cao H."/>
            <person name="Tong W."/>
            <person name="Gao Q."/>
            <person name="Li Y."/>
            <person name="Deng W."/>
            <person name="Jiang X."/>
            <person name="Wang W."/>
            <person name="Chen Q."/>
            <person name="Zhang S."/>
            <person name="Li H."/>
            <person name="Wu J."/>
            <person name="Wang P."/>
            <person name="Li P."/>
            <person name="Shi C."/>
            <person name="Zheng F."/>
            <person name="Jian J."/>
            <person name="Huang B."/>
            <person name="Shan D."/>
            <person name="Shi M."/>
            <person name="Fang C."/>
            <person name="Yue Y."/>
            <person name="Li F."/>
            <person name="Li D."/>
            <person name="Wei S."/>
            <person name="Han B."/>
            <person name="Jiang C."/>
            <person name="Yin Y."/>
            <person name="Xia T."/>
            <person name="Zhang Z."/>
            <person name="Bennetzen J.L."/>
            <person name="Zhao S."/>
            <person name="Wan X."/>
        </authorList>
    </citation>
    <scope>NUCLEOTIDE SEQUENCE [LARGE SCALE GENOMIC DNA]</scope>
    <source>
        <strain evidence="13">cv. Shuchazao</strain>
        <tissue evidence="12">Leaf</tissue>
    </source>
</reference>
<dbReference type="PANTHER" id="PTHR33463:SF187">
    <property type="entry name" value="AND NB-ARC DOMAIN DISEASE RESISTANCE PROTEIN, PUTATIVE-RELATED"/>
    <property type="match status" value="1"/>
</dbReference>
<dbReference type="Pfam" id="PF23559">
    <property type="entry name" value="WHD_DRP"/>
    <property type="match status" value="1"/>
</dbReference>
<evidence type="ECO:0000313" key="13">
    <source>
        <dbReference type="Proteomes" id="UP000306102"/>
    </source>
</evidence>
<dbReference type="GO" id="GO:0043531">
    <property type="term" value="F:ADP binding"/>
    <property type="evidence" value="ECO:0007669"/>
    <property type="project" value="InterPro"/>
</dbReference>
<keyword evidence="4" id="KW-0547">Nucleotide-binding</keyword>
<dbReference type="Pfam" id="PF00931">
    <property type="entry name" value="NB-ARC"/>
    <property type="match status" value="1"/>
</dbReference>
<dbReference type="PRINTS" id="PR00364">
    <property type="entry name" value="DISEASERSIST"/>
</dbReference>
<keyword evidence="6" id="KW-0067">ATP-binding</keyword>
<keyword evidence="13" id="KW-1185">Reference proteome</keyword>
<dbReference type="Gene3D" id="1.10.10.10">
    <property type="entry name" value="Winged helix-like DNA-binding domain superfamily/Winged helix DNA-binding domain"/>
    <property type="match status" value="1"/>
</dbReference>
<evidence type="ECO:0000256" key="7">
    <source>
        <dbReference type="SAM" id="Coils"/>
    </source>
</evidence>
<proteinExistence type="inferred from homology"/>
<feature type="domain" description="NB-ARC" evidence="8">
    <location>
        <begin position="128"/>
        <end position="290"/>
    </location>
</feature>
<dbReference type="InterPro" id="IPR055414">
    <property type="entry name" value="LRR_R13L4/SHOC2-like"/>
</dbReference>
<dbReference type="InterPro" id="IPR042197">
    <property type="entry name" value="Apaf_helical"/>
</dbReference>
<dbReference type="InterPro" id="IPR058922">
    <property type="entry name" value="WHD_DRP"/>
</dbReference>
<keyword evidence="2" id="KW-0433">Leucine-rich repeat</keyword>
<comment type="similarity">
    <text evidence="1">Belongs to the disease resistance NB-LRR family.</text>
</comment>
<feature type="coiled-coil region" evidence="7">
    <location>
        <begin position="14"/>
        <end position="98"/>
    </location>
</feature>
<feature type="coiled-coil region" evidence="7">
    <location>
        <begin position="1326"/>
        <end position="1353"/>
    </location>
</feature>
<name>A0A4S4F239_CAMSN</name>
<dbReference type="GO" id="GO:0006952">
    <property type="term" value="P:defense response"/>
    <property type="evidence" value="ECO:0007669"/>
    <property type="project" value="UniProtKB-KW"/>
</dbReference>
<dbReference type="Gene3D" id="1.10.8.430">
    <property type="entry name" value="Helical domain of apoptotic protease-activating factors"/>
    <property type="match status" value="1"/>
</dbReference>
<evidence type="ECO:0000259" key="10">
    <source>
        <dbReference type="Pfam" id="PF23559"/>
    </source>
</evidence>
<dbReference type="InterPro" id="IPR003591">
    <property type="entry name" value="Leu-rich_rpt_typical-subtyp"/>
</dbReference>
<gene>
    <name evidence="12" type="ORF">TEA_019563</name>
</gene>
<dbReference type="Pfam" id="PF23598">
    <property type="entry name" value="LRR_14"/>
    <property type="match status" value="1"/>
</dbReference>
<dbReference type="Proteomes" id="UP000306102">
    <property type="component" value="Unassembled WGS sequence"/>
</dbReference>
<comment type="caution">
    <text evidence="12">The sequence shown here is derived from an EMBL/GenBank/DDBJ whole genome shotgun (WGS) entry which is preliminary data.</text>
</comment>
<dbReference type="InterPro" id="IPR057135">
    <property type="entry name" value="At4g27190-like_LRR"/>
</dbReference>
<dbReference type="SUPFAM" id="SSF52058">
    <property type="entry name" value="L domain-like"/>
    <property type="match status" value="1"/>
</dbReference>
<keyword evidence="5" id="KW-0611">Plant defense</keyword>
<dbReference type="Pfam" id="PF23247">
    <property type="entry name" value="LRR_RPS2"/>
    <property type="match status" value="1"/>
</dbReference>
<dbReference type="EMBL" id="SDRB02000608">
    <property type="protein sequence ID" value="THG22946.1"/>
    <property type="molecule type" value="Genomic_DNA"/>
</dbReference>
<evidence type="ECO:0000259" key="11">
    <source>
        <dbReference type="Pfam" id="PF23598"/>
    </source>
</evidence>